<dbReference type="AlphaFoldDB" id="A0A4V1IYN8"/>
<evidence type="ECO:0000259" key="4">
    <source>
        <dbReference type="Pfam" id="PF13476"/>
    </source>
</evidence>
<comment type="similarity">
    <text evidence="1">Belongs to the SMC family. SMC5 subfamily.</text>
</comment>
<dbReference type="OrthoDB" id="10254973at2759"/>
<name>A0A4V1IYN8_9FUNG</name>
<keyword evidence="5" id="KW-0378">Hydrolase</keyword>
<dbReference type="Gene3D" id="3.40.50.300">
    <property type="entry name" value="P-loop containing nucleotide triphosphate hydrolases"/>
    <property type="match status" value="1"/>
</dbReference>
<feature type="non-terminal residue" evidence="5">
    <location>
        <position position="167"/>
    </location>
</feature>
<evidence type="ECO:0000313" key="5">
    <source>
        <dbReference type="EMBL" id="RKP15209.1"/>
    </source>
</evidence>
<dbReference type="PANTHER" id="PTHR45916">
    <property type="entry name" value="STRUCTURAL MAINTENANCE OF CHROMOSOMES PROTEIN 5"/>
    <property type="match status" value="1"/>
</dbReference>
<sequence length="167" mass="18284">QNSYPDGAILQLVLHRFVTYDHCVFRPGPRLNLVIGPNGTGKSTLMCGMILGLGGKPDILGRARDIADFIKHGHDSGWVEVTLRSSSAPEGHVRIKRSIRMNPERTSGITSWQVDGQASTLKMVVGLTKRLGIHVDNLCQFLPQDRVASFALLNPTQLLMETEKVAG</sequence>
<dbReference type="Pfam" id="PF13476">
    <property type="entry name" value="AAA_23"/>
    <property type="match status" value="1"/>
</dbReference>
<proteinExistence type="inferred from homology"/>
<dbReference type="SUPFAM" id="SSF52540">
    <property type="entry name" value="P-loop containing nucleoside triphosphate hydrolases"/>
    <property type="match status" value="1"/>
</dbReference>
<evidence type="ECO:0000256" key="2">
    <source>
        <dbReference type="ARBA" id="ARBA00018687"/>
    </source>
</evidence>
<dbReference type="GO" id="GO:0000724">
    <property type="term" value="P:double-strand break repair via homologous recombination"/>
    <property type="evidence" value="ECO:0007669"/>
    <property type="project" value="TreeGrafter"/>
</dbReference>
<dbReference type="Proteomes" id="UP000267251">
    <property type="component" value="Unassembled WGS sequence"/>
</dbReference>
<protein>
    <recommendedName>
        <fullName evidence="2">Structural maintenance of chromosomes protein 5</fullName>
    </recommendedName>
</protein>
<reference evidence="6" key="1">
    <citation type="journal article" date="2018" name="Nat. Microbiol.">
        <title>Leveraging single-cell genomics to expand the fungal tree of life.</title>
        <authorList>
            <person name="Ahrendt S.R."/>
            <person name="Quandt C.A."/>
            <person name="Ciobanu D."/>
            <person name="Clum A."/>
            <person name="Salamov A."/>
            <person name="Andreopoulos B."/>
            <person name="Cheng J.F."/>
            <person name="Woyke T."/>
            <person name="Pelin A."/>
            <person name="Henrissat B."/>
            <person name="Reynolds N.K."/>
            <person name="Benny G.L."/>
            <person name="Smith M.E."/>
            <person name="James T.Y."/>
            <person name="Grigoriev I.V."/>
        </authorList>
    </citation>
    <scope>NUCLEOTIDE SEQUENCE [LARGE SCALE GENOMIC DNA]</scope>
</reference>
<evidence type="ECO:0000256" key="1">
    <source>
        <dbReference type="ARBA" id="ARBA00010171"/>
    </source>
</evidence>
<dbReference type="GO" id="GO:0016887">
    <property type="term" value="F:ATP hydrolysis activity"/>
    <property type="evidence" value="ECO:0007669"/>
    <property type="project" value="InterPro"/>
</dbReference>
<feature type="non-terminal residue" evidence="5">
    <location>
        <position position="1"/>
    </location>
</feature>
<dbReference type="EMBL" id="KZ987749">
    <property type="protein sequence ID" value="RKP15209.1"/>
    <property type="molecule type" value="Genomic_DNA"/>
</dbReference>
<dbReference type="GO" id="GO:0003697">
    <property type="term" value="F:single-stranded DNA binding"/>
    <property type="evidence" value="ECO:0007669"/>
    <property type="project" value="TreeGrafter"/>
</dbReference>
<dbReference type="PANTHER" id="PTHR45916:SF1">
    <property type="entry name" value="STRUCTURAL MAINTENANCE OF CHROMOSOMES PROTEIN 5"/>
    <property type="match status" value="1"/>
</dbReference>
<dbReference type="InterPro" id="IPR038729">
    <property type="entry name" value="Rad50/SbcC_AAA"/>
</dbReference>
<keyword evidence="6" id="KW-1185">Reference proteome</keyword>
<dbReference type="InterPro" id="IPR027417">
    <property type="entry name" value="P-loop_NTPase"/>
</dbReference>
<evidence type="ECO:0000256" key="3">
    <source>
        <dbReference type="ARBA" id="ARBA00023054"/>
    </source>
</evidence>
<organism evidence="5 6">
    <name type="scientific">Piptocephalis cylindrospora</name>
    <dbReference type="NCBI Taxonomy" id="1907219"/>
    <lineage>
        <taxon>Eukaryota</taxon>
        <taxon>Fungi</taxon>
        <taxon>Fungi incertae sedis</taxon>
        <taxon>Zoopagomycota</taxon>
        <taxon>Zoopagomycotina</taxon>
        <taxon>Zoopagomycetes</taxon>
        <taxon>Zoopagales</taxon>
        <taxon>Piptocephalidaceae</taxon>
        <taxon>Piptocephalis</taxon>
    </lineage>
</organism>
<dbReference type="GO" id="GO:0030915">
    <property type="term" value="C:Smc5-Smc6 complex"/>
    <property type="evidence" value="ECO:0007669"/>
    <property type="project" value="TreeGrafter"/>
</dbReference>
<keyword evidence="3" id="KW-0175">Coiled coil</keyword>
<accession>A0A4V1IYN8</accession>
<feature type="domain" description="Rad50/SbcC-type AAA" evidence="4">
    <location>
        <begin position="12"/>
        <end position="162"/>
    </location>
</feature>
<evidence type="ECO:0000313" key="6">
    <source>
        <dbReference type="Proteomes" id="UP000267251"/>
    </source>
</evidence>
<gene>
    <name evidence="5" type="ORF">BJ684DRAFT_3262</name>
</gene>
<dbReference type="GO" id="GO:0005634">
    <property type="term" value="C:nucleus"/>
    <property type="evidence" value="ECO:0007669"/>
    <property type="project" value="TreeGrafter"/>
</dbReference>